<evidence type="ECO:0000259" key="5">
    <source>
        <dbReference type="SMART" id="SM01003"/>
    </source>
</evidence>
<dbReference type="SUPFAM" id="SSF51735">
    <property type="entry name" value="NAD(P)-binding Rossmann-fold domains"/>
    <property type="match status" value="1"/>
</dbReference>
<dbReference type="Proteomes" id="UP001168552">
    <property type="component" value="Unassembled WGS sequence"/>
</dbReference>
<dbReference type="PANTHER" id="PTHR42795">
    <property type="entry name" value="ALANINE DEHYDROGENASE"/>
    <property type="match status" value="1"/>
</dbReference>
<dbReference type="CDD" id="cd05305">
    <property type="entry name" value="L-AlaDH"/>
    <property type="match status" value="1"/>
</dbReference>
<accession>A0ABT8F5B4</accession>
<evidence type="ECO:0000256" key="2">
    <source>
        <dbReference type="ARBA" id="ARBA00012897"/>
    </source>
</evidence>
<dbReference type="Gene3D" id="3.40.50.720">
    <property type="entry name" value="NAD(P)-binding Rossmann-like Domain"/>
    <property type="match status" value="2"/>
</dbReference>
<proteinExistence type="inferred from homology"/>
<sequence>MNKPTSGFEKLAKESSLYPQESLLKVKEGKNALFIGVPKETSLQENRVPLTPEAVAILVLNGHEVWIEAGAGAGSKFSDKEFSDVGAKIVYNTKEVYEANIILKIEPPTLEEIEMIKPGRTIISAIQLGSQSPKYIQAINERKLTAIAYELIEDKVGGMPFVRSMSEIAGSTVMLIAAEYLSSVNHGRGIILGGITGVPPTKVVILGAGTVAEYAARTALGLGAEIQIFDSHIYKLRRIKHTLGQQVYTATIDTTLLSESLKNADVVIGAIRAERGRNKCVVTEEMVAAMKPDSIIIDVSIDQGGCVETSEITTHDRPIFKKHGVIHYCVPNIASRVARTATYAFSNIISHMLLQAAEMGGMEDMIFNSRWFMRGVYCYKGYLTNAHVARKFNLKHKDLNLFMAARF</sequence>
<dbReference type="InterPro" id="IPR007886">
    <property type="entry name" value="AlaDH/PNT_N"/>
</dbReference>
<evidence type="ECO:0000259" key="4">
    <source>
        <dbReference type="SMART" id="SM01002"/>
    </source>
</evidence>
<name>A0ABT8F5B4_9BACT</name>
<feature type="domain" description="Alanine dehydrogenase/pyridine nucleotide transhydrogenase NAD(H)-binding" evidence="4">
    <location>
        <begin position="181"/>
        <end position="329"/>
    </location>
</feature>
<dbReference type="EMBL" id="JAUHJS010000003">
    <property type="protein sequence ID" value="MDN4165444.1"/>
    <property type="molecule type" value="Genomic_DNA"/>
</dbReference>
<comment type="caution">
    <text evidence="6">The sequence shown here is derived from an EMBL/GenBank/DDBJ whole genome shotgun (WGS) entry which is preliminary data.</text>
</comment>
<dbReference type="SUPFAM" id="SSF52283">
    <property type="entry name" value="Formate/glycerate dehydrogenase catalytic domain-like"/>
    <property type="match status" value="1"/>
</dbReference>
<dbReference type="SMART" id="SM01002">
    <property type="entry name" value="AlaDh_PNT_C"/>
    <property type="match status" value="1"/>
</dbReference>
<dbReference type="InterPro" id="IPR036291">
    <property type="entry name" value="NAD(P)-bd_dom_sf"/>
</dbReference>
<keyword evidence="7" id="KW-1185">Reference proteome</keyword>
<dbReference type="EC" id="1.4.1.1" evidence="2"/>
<dbReference type="Pfam" id="PF01262">
    <property type="entry name" value="AlaDh_PNT_C"/>
    <property type="match status" value="1"/>
</dbReference>
<dbReference type="InterPro" id="IPR008141">
    <property type="entry name" value="Ala_DH"/>
</dbReference>
<keyword evidence="3" id="KW-0560">Oxidoreductase</keyword>
<dbReference type="PANTHER" id="PTHR42795:SF1">
    <property type="entry name" value="ALANINE DEHYDROGENASE"/>
    <property type="match status" value="1"/>
</dbReference>
<evidence type="ECO:0000313" key="7">
    <source>
        <dbReference type="Proteomes" id="UP001168552"/>
    </source>
</evidence>
<dbReference type="InterPro" id="IPR007698">
    <property type="entry name" value="AlaDH/PNT_NAD(H)-bd"/>
</dbReference>
<protein>
    <recommendedName>
        <fullName evidence="2">alanine dehydrogenase</fullName>
        <ecNumber evidence="2">1.4.1.1</ecNumber>
    </recommendedName>
</protein>
<evidence type="ECO:0000256" key="1">
    <source>
        <dbReference type="ARBA" id="ARBA00005689"/>
    </source>
</evidence>
<reference evidence="6" key="1">
    <citation type="submission" date="2023-06" db="EMBL/GenBank/DDBJ databases">
        <title>Cytophagales bacterium Strain LB-30, isolated from soil.</title>
        <authorList>
            <person name="Liu B."/>
        </authorList>
    </citation>
    <scope>NUCLEOTIDE SEQUENCE</scope>
    <source>
        <strain evidence="6">LB-30</strain>
    </source>
</reference>
<evidence type="ECO:0000313" key="6">
    <source>
        <dbReference type="EMBL" id="MDN4165444.1"/>
    </source>
</evidence>
<dbReference type="Pfam" id="PF05222">
    <property type="entry name" value="AlaDh_PNT_N"/>
    <property type="match status" value="1"/>
</dbReference>
<dbReference type="RefSeq" id="WP_320003969.1">
    <property type="nucleotide sequence ID" value="NZ_JAUHJS010000003.1"/>
</dbReference>
<evidence type="ECO:0000256" key="3">
    <source>
        <dbReference type="ARBA" id="ARBA00023002"/>
    </source>
</evidence>
<gene>
    <name evidence="6" type="ORF">QWY31_08020</name>
</gene>
<feature type="domain" description="Alanine dehydrogenase/pyridine nucleotide transhydrogenase N-terminal" evidence="5">
    <location>
        <begin position="36"/>
        <end position="169"/>
    </location>
</feature>
<comment type="similarity">
    <text evidence="1">Belongs to the AlaDH/PNT family.</text>
</comment>
<dbReference type="SMART" id="SM01003">
    <property type="entry name" value="AlaDh_PNT_N"/>
    <property type="match status" value="1"/>
</dbReference>
<organism evidence="6 7">
    <name type="scientific">Shiella aurantiaca</name>
    <dbReference type="NCBI Taxonomy" id="3058365"/>
    <lineage>
        <taxon>Bacteria</taxon>
        <taxon>Pseudomonadati</taxon>
        <taxon>Bacteroidota</taxon>
        <taxon>Cytophagia</taxon>
        <taxon>Cytophagales</taxon>
        <taxon>Shiellaceae</taxon>
        <taxon>Shiella</taxon>
    </lineage>
</organism>